<dbReference type="InterPro" id="IPR021127">
    <property type="entry name" value="CRISPR_associated_Cas2"/>
</dbReference>
<comment type="caution">
    <text evidence="11">The sequence shown here is derived from an EMBL/GenBank/DDBJ whole genome shotgun (WGS) entry which is preliminary data.</text>
</comment>
<evidence type="ECO:0000313" key="11">
    <source>
        <dbReference type="EMBL" id="OXM47543.1"/>
    </source>
</evidence>
<comment type="similarity">
    <text evidence="2 9 10">Belongs to the CRISPR-associated endoribonuclease Cas2 protein family.</text>
</comment>
<evidence type="ECO:0000256" key="2">
    <source>
        <dbReference type="ARBA" id="ARBA00009959"/>
    </source>
</evidence>
<keyword evidence="4 9" id="KW-0479">Metal-binding</keyword>
<proteinExistence type="inferred from homology"/>
<dbReference type="GO" id="GO:0046872">
    <property type="term" value="F:metal ion binding"/>
    <property type="evidence" value="ECO:0007669"/>
    <property type="project" value="UniProtKB-UniRule"/>
</dbReference>
<feature type="binding site" evidence="9">
    <location>
        <position position="8"/>
    </location>
    <ligand>
        <name>Mg(2+)</name>
        <dbReference type="ChEBI" id="CHEBI:18420"/>
        <note>catalytic</note>
    </ligand>
</feature>
<evidence type="ECO:0000256" key="8">
    <source>
        <dbReference type="ARBA" id="ARBA00023118"/>
    </source>
</evidence>
<dbReference type="GO" id="GO:0043571">
    <property type="term" value="P:maintenance of CRISPR repeat elements"/>
    <property type="evidence" value="ECO:0007669"/>
    <property type="project" value="UniProtKB-UniRule"/>
</dbReference>
<accession>A0A229RLL6</accession>
<name>A0A229RLL6_AMYAL</name>
<organism evidence="11 12">
    <name type="scientific">Amycolatopsis alba DSM 44262</name>
    <dbReference type="NCBI Taxonomy" id="1125972"/>
    <lineage>
        <taxon>Bacteria</taxon>
        <taxon>Bacillati</taxon>
        <taxon>Actinomycetota</taxon>
        <taxon>Actinomycetes</taxon>
        <taxon>Pseudonocardiales</taxon>
        <taxon>Pseudonocardiaceae</taxon>
        <taxon>Amycolatopsis</taxon>
    </lineage>
</organism>
<protein>
    <recommendedName>
        <fullName evidence="9">CRISPR-associated endoribonuclease Cas2</fullName>
        <ecNumber evidence="9">3.1.-.-</ecNumber>
    </recommendedName>
</protein>
<dbReference type="NCBIfam" id="TIGR01573">
    <property type="entry name" value="cas2"/>
    <property type="match status" value="1"/>
</dbReference>
<evidence type="ECO:0000256" key="3">
    <source>
        <dbReference type="ARBA" id="ARBA00022722"/>
    </source>
</evidence>
<dbReference type="Gene3D" id="3.30.70.240">
    <property type="match status" value="1"/>
</dbReference>
<dbReference type="GO" id="GO:0016787">
    <property type="term" value="F:hydrolase activity"/>
    <property type="evidence" value="ECO:0007669"/>
    <property type="project" value="UniProtKB-KW"/>
</dbReference>
<keyword evidence="7 9" id="KW-0460">Magnesium</keyword>
<evidence type="ECO:0000256" key="4">
    <source>
        <dbReference type="ARBA" id="ARBA00022723"/>
    </source>
</evidence>
<keyword evidence="12" id="KW-1185">Reference proteome</keyword>
<keyword evidence="6 9" id="KW-0378">Hydrolase</keyword>
<dbReference type="EC" id="3.1.-.-" evidence="9"/>
<keyword evidence="3 9" id="KW-0540">Nuclease</keyword>
<evidence type="ECO:0000256" key="10">
    <source>
        <dbReference type="PIRNR" id="PIRNR032582"/>
    </source>
</evidence>
<comment type="subunit">
    <text evidence="9">Homodimer, forms a heterotetramer with a Cas1 homodimer.</text>
</comment>
<comment type="function">
    <text evidence="9">CRISPR (clustered regularly interspaced short palindromic repeat), is an adaptive immune system that provides protection against mobile genetic elements (viruses, transposable elements and conjugative plasmids). CRISPR clusters contain sequences complementary to antecedent mobile elements and target invading nucleic acids. CRISPR clusters are transcribed and processed into CRISPR RNA (crRNA). Functions as a ssRNA-specific endoribonuclease. Involved in the integration of spacer DNA into the CRISPR cassette.</text>
</comment>
<evidence type="ECO:0000256" key="5">
    <source>
        <dbReference type="ARBA" id="ARBA00022759"/>
    </source>
</evidence>
<dbReference type="GO" id="GO:0051607">
    <property type="term" value="P:defense response to virus"/>
    <property type="evidence" value="ECO:0007669"/>
    <property type="project" value="UniProtKB-UniRule"/>
</dbReference>
<dbReference type="CDD" id="cd09725">
    <property type="entry name" value="Cas2_I_II_III"/>
    <property type="match status" value="1"/>
</dbReference>
<evidence type="ECO:0000256" key="6">
    <source>
        <dbReference type="ARBA" id="ARBA00022801"/>
    </source>
</evidence>
<sequence length="96" mass="10860">MELLITYDVETTTPAGRRRLRHVAQACETYGVRVQKSVFEIVMSEAQLLLLRHRLLDIIHPRFDSIRVYRLPAGSFANAAHLGHSPPAGHDTPLIF</sequence>
<dbReference type="RefSeq" id="WP_020636197.1">
    <property type="nucleotide sequence ID" value="NZ_KB913032.1"/>
</dbReference>
<keyword evidence="8 9" id="KW-0051">Antiviral defense</keyword>
<evidence type="ECO:0000256" key="1">
    <source>
        <dbReference type="ARBA" id="ARBA00001946"/>
    </source>
</evidence>
<dbReference type="PANTHER" id="PTHR34405:SF3">
    <property type="entry name" value="CRISPR-ASSOCIATED ENDORIBONUCLEASE CAS2 3"/>
    <property type="match status" value="1"/>
</dbReference>
<comment type="cofactor">
    <cofactor evidence="1 9">
        <name>Mg(2+)</name>
        <dbReference type="ChEBI" id="CHEBI:18420"/>
    </cofactor>
</comment>
<dbReference type="SUPFAM" id="SSF143430">
    <property type="entry name" value="TTP0101/SSO1404-like"/>
    <property type="match status" value="1"/>
</dbReference>
<dbReference type="Proteomes" id="UP000215563">
    <property type="component" value="Unassembled WGS sequence"/>
</dbReference>
<dbReference type="GO" id="GO:0004521">
    <property type="term" value="F:RNA endonuclease activity"/>
    <property type="evidence" value="ECO:0007669"/>
    <property type="project" value="UniProtKB-UniRule"/>
</dbReference>
<dbReference type="AlphaFoldDB" id="A0A229RLL6"/>
<dbReference type="Pfam" id="PF09827">
    <property type="entry name" value="CRISPR_Cas2"/>
    <property type="match status" value="1"/>
</dbReference>
<dbReference type="PIRSF" id="PIRSF032582">
    <property type="entry name" value="Cas2"/>
    <property type="match status" value="1"/>
</dbReference>
<gene>
    <name evidence="9 11" type="primary">cas2</name>
    <name evidence="11" type="ORF">CFP75_23975</name>
</gene>
<keyword evidence="5 9" id="KW-0255">Endonuclease</keyword>
<dbReference type="EMBL" id="NMQU01000074">
    <property type="protein sequence ID" value="OXM47543.1"/>
    <property type="molecule type" value="Genomic_DNA"/>
</dbReference>
<dbReference type="HAMAP" id="MF_01471">
    <property type="entry name" value="Cas2"/>
    <property type="match status" value="1"/>
</dbReference>
<evidence type="ECO:0000313" key="12">
    <source>
        <dbReference type="Proteomes" id="UP000215563"/>
    </source>
</evidence>
<dbReference type="InterPro" id="IPR019199">
    <property type="entry name" value="Virulence_VapD/CRISPR_Cas2"/>
</dbReference>
<dbReference type="OrthoDB" id="9798176at2"/>
<evidence type="ECO:0000256" key="9">
    <source>
        <dbReference type="HAMAP-Rule" id="MF_01471"/>
    </source>
</evidence>
<reference evidence="11 12" key="1">
    <citation type="submission" date="2017-07" db="EMBL/GenBank/DDBJ databases">
        <title>Amycolatopsis alba DSM 44262 Genome sequencing and assembly.</title>
        <authorList>
            <person name="Kaur N."/>
            <person name="Mayilraj S."/>
        </authorList>
    </citation>
    <scope>NUCLEOTIDE SEQUENCE [LARGE SCALE GENOMIC DNA]</scope>
    <source>
        <strain evidence="11 12">DSM 44262</strain>
    </source>
</reference>
<evidence type="ECO:0000256" key="7">
    <source>
        <dbReference type="ARBA" id="ARBA00022842"/>
    </source>
</evidence>
<dbReference type="PANTHER" id="PTHR34405">
    <property type="entry name" value="CRISPR-ASSOCIATED ENDORIBONUCLEASE CAS2"/>
    <property type="match status" value="1"/>
</dbReference>